<dbReference type="PRINTS" id="PR01705">
    <property type="entry name" value="TSP1REPEAT"/>
</dbReference>
<dbReference type="SMART" id="SM00209">
    <property type="entry name" value="TSP1"/>
    <property type="match status" value="1"/>
</dbReference>
<dbReference type="InterPro" id="IPR000884">
    <property type="entry name" value="TSP1_rpt"/>
</dbReference>
<dbReference type="Pfam" id="PF00090">
    <property type="entry name" value="TSP_1"/>
    <property type="match status" value="1"/>
</dbReference>
<dbReference type="PANTHER" id="PTHR22906">
    <property type="entry name" value="PROPERDIN"/>
    <property type="match status" value="1"/>
</dbReference>
<dbReference type="SUPFAM" id="SSF82895">
    <property type="entry name" value="TSP-1 type 1 repeat"/>
    <property type="match status" value="1"/>
</dbReference>
<evidence type="ECO:0000313" key="3">
    <source>
        <dbReference type="EMBL" id="WAR30606.1"/>
    </source>
</evidence>
<dbReference type="EMBL" id="CP111028">
    <property type="protein sequence ID" value="WAR30606.1"/>
    <property type="molecule type" value="Genomic_DNA"/>
</dbReference>
<dbReference type="InterPro" id="IPR036383">
    <property type="entry name" value="TSP1_rpt_sf"/>
</dbReference>
<protein>
    <submittedName>
        <fullName evidence="3">SEM5A-like protein</fullName>
    </submittedName>
</protein>
<keyword evidence="4" id="KW-1185">Reference proteome</keyword>
<evidence type="ECO:0000313" key="4">
    <source>
        <dbReference type="Proteomes" id="UP001164746"/>
    </source>
</evidence>
<accession>A0ABY7GBX4</accession>
<sequence length="156" mass="17817">MVAGQICKDRRNIMCLVGKGDNNITVNGGWSDWQSWEECSASCGQGRQQRHRSCDNPEPDMGKPCLGEDVEYRDCTVRECPASLVVMDHAQGEDCVILLDLSLVEKIAKMRVYKWRHVTLELAQVKFKVCSKYYLLKHSDLDEKYFCIVHVSLTNT</sequence>
<dbReference type="Proteomes" id="UP001164746">
    <property type="component" value="Chromosome 17"/>
</dbReference>
<proteinExistence type="predicted"/>
<dbReference type="InterPro" id="IPR052065">
    <property type="entry name" value="Compl_asym_regulator"/>
</dbReference>
<dbReference type="PROSITE" id="PS50092">
    <property type="entry name" value="TSP1"/>
    <property type="match status" value="1"/>
</dbReference>
<evidence type="ECO:0000256" key="2">
    <source>
        <dbReference type="ARBA" id="ARBA00023157"/>
    </source>
</evidence>
<gene>
    <name evidence="3" type="ORF">MAR_033148</name>
</gene>
<keyword evidence="2" id="KW-1015">Disulfide bond</keyword>
<reference evidence="3" key="1">
    <citation type="submission" date="2022-11" db="EMBL/GenBank/DDBJ databases">
        <title>Centuries of genome instability and evolution in soft-shell clam transmissible cancer (bioRxiv).</title>
        <authorList>
            <person name="Hart S.F.M."/>
            <person name="Yonemitsu M.A."/>
            <person name="Giersch R.M."/>
            <person name="Beal B.F."/>
            <person name="Arriagada G."/>
            <person name="Davis B.W."/>
            <person name="Ostrander E.A."/>
            <person name="Goff S.P."/>
            <person name="Metzger M.J."/>
        </authorList>
    </citation>
    <scope>NUCLEOTIDE SEQUENCE</scope>
    <source>
        <strain evidence="3">MELC-2E11</strain>
        <tissue evidence="3">Siphon/mantle</tissue>
    </source>
</reference>
<organism evidence="3 4">
    <name type="scientific">Mya arenaria</name>
    <name type="common">Soft-shell clam</name>
    <dbReference type="NCBI Taxonomy" id="6604"/>
    <lineage>
        <taxon>Eukaryota</taxon>
        <taxon>Metazoa</taxon>
        <taxon>Spiralia</taxon>
        <taxon>Lophotrochozoa</taxon>
        <taxon>Mollusca</taxon>
        <taxon>Bivalvia</taxon>
        <taxon>Autobranchia</taxon>
        <taxon>Heteroconchia</taxon>
        <taxon>Euheterodonta</taxon>
        <taxon>Imparidentia</taxon>
        <taxon>Neoheterodontei</taxon>
        <taxon>Myida</taxon>
        <taxon>Myoidea</taxon>
        <taxon>Myidae</taxon>
        <taxon>Mya</taxon>
    </lineage>
</organism>
<evidence type="ECO:0000256" key="1">
    <source>
        <dbReference type="ARBA" id="ARBA00022737"/>
    </source>
</evidence>
<name>A0ABY7GBX4_MYAAR</name>
<dbReference type="PANTHER" id="PTHR22906:SF21">
    <property type="entry name" value="SEMA DOMAIN-CONTAINING PROTEIN"/>
    <property type="match status" value="1"/>
</dbReference>
<dbReference type="Gene3D" id="2.20.100.10">
    <property type="entry name" value="Thrombospondin type-1 (TSP1) repeat"/>
    <property type="match status" value="1"/>
</dbReference>
<keyword evidence="1" id="KW-0677">Repeat</keyword>